<evidence type="ECO:0000313" key="2">
    <source>
        <dbReference type="Proteomes" id="UP000076871"/>
    </source>
</evidence>
<dbReference type="AlphaFoldDB" id="A0A165F551"/>
<organism evidence="1 2">
    <name type="scientific">Laetiporus sulphureus 93-53</name>
    <dbReference type="NCBI Taxonomy" id="1314785"/>
    <lineage>
        <taxon>Eukaryota</taxon>
        <taxon>Fungi</taxon>
        <taxon>Dikarya</taxon>
        <taxon>Basidiomycota</taxon>
        <taxon>Agaricomycotina</taxon>
        <taxon>Agaricomycetes</taxon>
        <taxon>Polyporales</taxon>
        <taxon>Laetiporus</taxon>
    </lineage>
</organism>
<reference evidence="1 2" key="1">
    <citation type="journal article" date="2016" name="Mol. Biol. Evol.">
        <title>Comparative Genomics of Early-Diverging Mushroom-Forming Fungi Provides Insights into the Origins of Lignocellulose Decay Capabilities.</title>
        <authorList>
            <person name="Nagy L.G."/>
            <person name="Riley R."/>
            <person name="Tritt A."/>
            <person name="Adam C."/>
            <person name="Daum C."/>
            <person name="Floudas D."/>
            <person name="Sun H."/>
            <person name="Yadav J.S."/>
            <person name="Pangilinan J."/>
            <person name="Larsson K.H."/>
            <person name="Matsuura K."/>
            <person name="Barry K."/>
            <person name="Labutti K."/>
            <person name="Kuo R."/>
            <person name="Ohm R.A."/>
            <person name="Bhattacharya S.S."/>
            <person name="Shirouzu T."/>
            <person name="Yoshinaga Y."/>
            <person name="Martin F.M."/>
            <person name="Grigoriev I.V."/>
            <person name="Hibbett D.S."/>
        </authorList>
    </citation>
    <scope>NUCLEOTIDE SEQUENCE [LARGE SCALE GENOMIC DNA]</scope>
    <source>
        <strain evidence="1 2">93-53</strain>
    </source>
</reference>
<protein>
    <submittedName>
        <fullName evidence="1">Uncharacterized protein</fullName>
    </submittedName>
</protein>
<dbReference type="InParanoid" id="A0A165F551"/>
<accession>A0A165F551</accession>
<dbReference type="RefSeq" id="XP_040766151.1">
    <property type="nucleotide sequence ID" value="XM_040914316.1"/>
</dbReference>
<keyword evidence="2" id="KW-1185">Reference proteome</keyword>
<dbReference type="GeneID" id="63831343"/>
<proteinExistence type="predicted"/>
<dbReference type="EMBL" id="KV427615">
    <property type="protein sequence ID" value="KZT08411.1"/>
    <property type="molecule type" value="Genomic_DNA"/>
</dbReference>
<sequence>MPLLPPIRTLPVWRMARKPPLLKAGFGRRVPPRSASSSLPKGICLPRAHIWARYAALLIEPTLRGIGKMAFFVGGAYALYHFSGVKDLVKGTSQVMADIDQACRSIEGTVKQAEKKVAGAVEKFPEIIAGAEKDVFAAVKEVQKYVGPIGKHVEAEALKASTEVGKHLTALWKTVTGGGFDGLKDRNEDNGGNGDVAHVVAAAVDVVSTTEK</sequence>
<evidence type="ECO:0000313" key="1">
    <source>
        <dbReference type="EMBL" id="KZT08411.1"/>
    </source>
</evidence>
<name>A0A165F551_9APHY</name>
<dbReference type="Proteomes" id="UP000076871">
    <property type="component" value="Unassembled WGS sequence"/>
</dbReference>
<gene>
    <name evidence="1" type="ORF">LAESUDRAFT_811499</name>
</gene>